<dbReference type="EMBL" id="CM000784">
    <property type="protein sequence ID" value="AQK98352.1"/>
    <property type="molecule type" value="Genomic_DNA"/>
</dbReference>
<name>A0A1D6G4Z1_MAIZE</name>
<feature type="compositionally biased region" description="Low complexity" evidence="1">
    <location>
        <begin position="77"/>
        <end position="91"/>
    </location>
</feature>
<accession>A0A1D6G4Z1</accession>
<feature type="region of interest" description="Disordered" evidence="1">
    <location>
        <begin position="1"/>
        <end position="27"/>
    </location>
</feature>
<evidence type="ECO:0000313" key="2">
    <source>
        <dbReference type="EMBL" id="AQK98352.1"/>
    </source>
</evidence>
<proteinExistence type="predicted"/>
<organism evidence="2">
    <name type="scientific">Zea mays</name>
    <name type="common">Maize</name>
    <dbReference type="NCBI Taxonomy" id="4577"/>
    <lineage>
        <taxon>Eukaryota</taxon>
        <taxon>Viridiplantae</taxon>
        <taxon>Streptophyta</taxon>
        <taxon>Embryophyta</taxon>
        <taxon>Tracheophyta</taxon>
        <taxon>Spermatophyta</taxon>
        <taxon>Magnoliopsida</taxon>
        <taxon>Liliopsida</taxon>
        <taxon>Poales</taxon>
        <taxon>Poaceae</taxon>
        <taxon>PACMAD clade</taxon>
        <taxon>Panicoideae</taxon>
        <taxon>Andropogonodae</taxon>
        <taxon>Andropogoneae</taxon>
        <taxon>Tripsacinae</taxon>
        <taxon>Zea</taxon>
    </lineage>
</organism>
<sequence length="136" mass="14328">MPSRSMSRLSVESASGSGGGGCREAEPVLCAPRPRRAQQQLVHVHPRGADLILGPPPFLLNERGGSVQLGGVRRRVAAGARGQPAGARPQLPAEPAPPRGGPAAGARLLRPPDPHQQLRSPADADDVVYQHQQQRQ</sequence>
<dbReference type="AlphaFoldDB" id="A0A1D6G4Z1"/>
<dbReference type="ExpressionAtlas" id="A0A1D6G4Z1">
    <property type="expression patterns" value="baseline and differential"/>
</dbReference>
<evidence type="ECO:0000256" key="1">
    <source>
        <dbReference type="SAM" id="MobiDB-lite"/>
    </source>
</evidence>
<protein>
    <submittedName>
        <fullName evidence="2">Uncharacterized protein</fullName>
    </submittedName>
</protein>
<feature type="region of interest" description="Disordered" evidence="1">
    <location>
        <begin position="72"/>
        <end position="136"/>
    </location>
</feature>
<gene>
    <name evidence="2" type="ORF">ZEAMMB73_Zm00001d011938</name>
</gene>
<reference evidence="2" key="1">
    <citation type="submission" date="2015-12" db="EMBL/GenBank/DDBJ databases">
        <title>Update maize B73 reference genome by single molecule sequencing technologies.</title>
        <authorList>
            <consortium name="Maize Genome Sequencing Project"/>
            <person name="Ware D."/>
        </authorList>
    </citation>
    <scope>NUCLEOTIDE SEQUENCE</scope>
    <source>
        <tissue evidence="2">Seedling</tissue>
    </source>
</reference>
<feature type="compositionally biased region" description="Polar residues" evidence="1">
    <location>
        <begin position="1"/>
        <end position="14"/>
    </location>
</feature>